<organism evidence="1 2">
    <name type="scientific">Rouxiella aceris</name>
    <dbReference type="NCBI Taxonomy" id="2703884"/>
    <lineage>
        <taxon>Bacteria</taxon>
        <taxon>Pseudomonadati</taxon>
        <taxon>Pseudomonadota</taxon>
        <taxon>Gammaproteobacteria</taxon>
        <taxon>Enterobacterales</taxon>
        <taxon>Yersiniaceae</taxon>
        <taxon>Rouxiella</taxon>
    </lineage>
</organism>
<sequence>MNPIGMISGAGFEGGMQAIQAKMQADQLQKAMRDAENAKINGIADSAAKAGSAASQIKVQY</sequence>
<dbReference type="RefSeq" id="WP_169401106.1">
    <property type="nucleotide sequence ID" value="NZ_JAADJU010000001.1"/>
</dbReference>
<dbReference type="EMBL" id="JAADJU010000001">
    <property type="protein sequence ID" value="NMP25398.1"/>
    <property type="molecule type" value="Genomic_DNA"/>
</dbReference>
<dbReference type="Proteomes" id="UP000585363">
    <property type="component" value="Unassembled WGS sequence"/>
</dbReference>
<gene>
    <name evidence="1" type="ORF">GW590_00640</name>
</gene>
<accession>A0A848MAY1</accession>
<evidence type="ECO:0000313" key="2">
    <source>
        <dbReference type="Proteomes" id="UP000585363"/>
    </source>
</evidence>
<keyword evidence="2" id="KW-1185">Reference proteome</keyword>
<proteinExistence type="predicted"/>
<reference evidence="1 2" key="2">
    <citation type="submission" date="2020-06" db="EMBL/GenBank/DDBJ databases">
        <title>Polyphasic characterization of a Rahnella strain isolated from tree sap.</title>
        <authorList>
            <person name="Kim I.S."/>
        </authorList>
    </citation>
    <scope>NUCLEOTIDE SEQUENCE [LARGE SCALE GENOMIC DNA]</scope>
    <source>
        <strain evidence="1 2">SAP-1</strain>
    </source>
</reference>
<evidence type="ECO:0000313" key="1">
    <source>
        <dbReference type="EMBL" id="NMP25398.1"/>
    </source>
</evidence>
<comment type="caution">
    <text evidence="1">The sequence shown here is derived from an EMBL/GenBank/DDBJ whole genome shotgun (WGS) entry which is preliminary data.</text>
</comment>
<protein>
    <submittedName>
        <fullName evidence="1">Uncharacterized protein</fullName>
    </submittedName>
</protein>
<dbReference type="AlphaFoldDB" id="A0A848MAY1"/>
<name>A0A848MAY1_9GAMM</name>
<reference evidence="1 2" key="1">
    <citation type="submission" date="2020-01" db="EMBL/GenBank/DDBJ databases">
        <authorList>
            <person name="Lee S.D."/>
        </authorList>
    </citation>
    <scope>NUCLEOTIDE SEQUENCE [LARGE SCALE GENOMIC DNA]</scope>
    <source>
        <strain evidence="1 2">SAP-1</strain>
    </source>
</reference>